<keyword evidence="1" id="KW-0472">Membrane</keyword>
<proteinExistence type="predicted"/>
<keyword evidence="1" id="KW-0812">Transmembrane</keyword>
<dbReference type="Proteomes" id="UP000571084">
    <property type="component" value="Unassembled WGS sequence"/>
</dbReference>
<evidence type="ECO:0000313" key="2">
    <source>
        <dbReference type="EMBL" id="MBB5201728.1"/>
    </source>
</evidence>
<accession>A0A840RXB0</accession>
<name>A0A840RXB0_9BURK</name>
<comment type="caution">
    <text evidence="2">The sequence shown here is derived from an EMBL/GenBank/DDBJ whole genome shotgun (WGS) entry which is preliminary data.</text>
</comment>
<gene>
    <name evidence="2" type="ORF">HNR39_003586</name>
</gene>
<protein>
    <submittedName>
        <fullName evidence="2">Uncharacterized protein</fullName>
    </submittedName>
</protein>
<reference evidence="2 3" key="1">
    <citation type="submission" date="2020-08" db="EMBL/GenBank/DDBJ databases">
        <title>Genomic Encyclopedia of Type Strains, Phase IV (KMG-IV): sequencing the most valuable type-strain genomes for metagenomic binning, comparative biology and taxonomic classification.</title>
        <authorList>
            <person name="Goeker M."/>
        </authorList>
    </citation>
    <scope>NUCLEOTIDE SEQUENCE [LARGE SCALE GENOMIC DNA]</scope>
    <source>
        <strain evidence="2 3">DSM 23240</strain>
    </source>
</reference>
<evidence type="ECO:0000313" key="3">
    <source>
        <dbReference type="Proteomes" id="UP000571084"/>
    </source>
</evidence>
<dbReference type="RefSeq" id="WP_168057250.1">
    <property type="nucleotide sequence ID" value="NZ_JAAOZT010000017.1"/>
</dbReference>
<feature type="transmembrane region" description="Helical" evidence="1">
    <location>
        <begin position="15"/>
        <end position="36"/>
    </location>
</feature>
<keyword evidence="1" id="KW-1133">Transmembrane helix</keyword>
<sequence length="45" mass="4781">MMNCFAILSGHSPMVWVMGSFILLTLVVLPLGGVALTKYLSALGK</sequence>
<keyword evidence="3" id="KW-1185">Reference proteome</keyword>
<dbReference type="EMBL" id="JACHHQ010000008">
    <property type="protein sequence ID" value="MBB5201728.1"/>
    <property type="molecule type" value="Genomic_DNA"/>
</dbReference>
<dbReference type="AlphaFoldDB" id="A0A840RXB0"/>
<evidence type="ECO:0000256" key="1">
    <source>
        <dbReference type="SAM" id="Phobius"/>
    </source>
</evidence>
<organism evidence="2 3">
    <name type="scientific">Glaciimonas immobilis</name>
    <dbReference type="NCBI Taxonomy" id="728004"/>
    <lineage>
        <taxon>Bacteria</taxon>
        <taxon>Pseudomonadati</taxon>
        <taxon>Pseudomonadota</taxon>
        <taxon>Betaproteobacteria</taxon>
        <taxon>Burkholderiales</taxon>
        <taxon>Oxalobacteraceae</taxon>
        <taxon>Glaciimonas</taxon>
    </lineage>
</organism>